<keyword evidence="6" id="KW-1185">Reference proteome</keyword>
<comment type="similarity">
    <text evidence="4">Belongs to the class I-like SAM-binding methyltransferase superfamily.</text>
</comment>
<sequence>MLPSEDHILREQPRPVDSLVPDLHVPLKLAEKQTKFLLDAIQDVNPEAIDAKAEIRKRVLEVQDKAYQIYPYPCIHAFNYISLSMAEHNAFPCVLKANQSSRQANAPLLLDMGCCMGTDLRHLVQSGYLATSVIGCDVRRDFIDLGYELYGDRDSCQISFFVGDVFDITLLPFPQVADDAHPSLKDVRSLNELRGHVKYVYAGSLFHLFDEGTQEAIARRLATLLDVSEGSGPAVLFGKHVAQEEEGVIDDTMGRTRYAHSLASWKELWERVLGDKIRVHVDAHFRETPNMWNPGRGTEFRVRAKTQQRVNNQLITPPPLE</sequence>
<dbReference type="EMBL" id="WHUW01000021">
    <property type="protein sequence ID" value="KAF8436614.1"/>
    <property type="molecule type" value="Genomic_DNA"/>
</dbReference>
<evidence type="ECO:0000256" key="1">
    <source>
        <dbReference type="ARBA" id="ARBA00005179"/>
    </source>
</evidence>
<comment type="caution">
    <text evidence="5">The sequence shown here is derived from an EMBL/GenBank/DDBJ whole genome shotgun (WGS) entry which is preliminary data.</text>
</comment>
<dbReference type="Proteomes" id="UP001194468">
    <property type="component" value="Unassembled WGS sequence"/>
</dbReference>
<evidence type="ECO:0000256" key="2">
    <source>
        <dbReference type="ARBA" id="ARBA00022679"/>
    </source>
</evidence>
<dbReference type="InterPro" id="IPR051654">
    <property type="entry name" value="Meroterpenoid_MTases"/>
</dbReference>
<dbReference type="AlphaFoldDB" id="A0AAD4BPV5"/>
<evidence type="ECO:0000256" key="3">
    <source>
        <dbReference type="ARBA" id="ARBA00022691"/>
    </source>
</evidence>
<dbReference type="GO" id="GO:0016740">
    <property type="term" value="F:transferase activity"/>
    <property type="evidence" value="ECO:0007669"/>
    <property type="project" value="UniProtKB-KW"/>
</dbReference>
<accession>A0AAD4BPV5</accession>
<dbReference type="Gene3D" id="3.40.50.150">
    <property type="entry name" value="Vaccinia Virus protein VP39"/>
    <property type="match status" value="1"/>
</dbReference>
<reference evidence="5" key="1">
    <citation type="submission" date="2019-10" db="EMBL/GenBank/DDBJ databases">
        <authorList>
            <consortium name="DOE Joint Genome Institute"/>
            <person name="Kuo A."/>
            <person name="Miyauchi S."/>
            <person name="Kiss E."/>
            <person name="Drula E."/>
            <person name="Kohler A."/>
            <person name="Sanchez-Garcia M."/>
            <person name="Andreopoulos B."/>
            <person name="Barry K.W."/>
            <person name="Bonito G."/>
            <person name="Buee M."/>
            <person name="Carver A."/>
            <person name="Chen C."/>
            <person name="Cichocki N."/>
            <person name="Clum A."/>
            <person name="Culley D."/>
            <person name="Crous P.W."/>
            <person name="Fauchery L."/>
            <person name="Girlanda M."/>
            <person name="Hayes R."/>
            <person name="Keri Z."/>
            <person name="LaButti K."/>
            <person name="Lipzen A."/>
            <person name="Lombard V."/>
            <person name="Magnuson J."/>
            <person name="Maillard F."/>
            <person name="Morin E."/>
            <person name="Murat C."/>
            <person name="Nolan M."/>
            <person name="Ohm R."/>
            <person name="Pangilinan J."/>
            <person name="Pereira M."/>
            <person name="Perotto S."/>
            <person name="Peter M."/>
            <person name="Riley R."/>
            <person name="Sitrit Y."/>
            <person name="Stielow B."/>
            <person name="Szollosi G."/>
            <person name="Zifcakova L."/>
            <person name="Stursova M."/>
            <person name="Spatafora J.W."/>
            <person name="Tedersoo L."/>
            <person name="Vaario L.-M."/>
            <person name="Yamada A."/>
            <person name="Yan M."/>
            <person name="Wang P."/>
            <person name="Xu J."/>
            <person name="Bruns T."/>
            <person name="Baldrian P."/>
            <person name="Vilgalys R."/>
            <person name="Henrissat B."/>
            <person name="Grigoriev I.V."/>
            <person name="Hibbett D."/>
            <person name="Nagy L.G."/>
            <person name="Martin F.M."/>
        </authorList>
    </citation>
    <scope>NUCLEOTIDE SEQUENCE</scope>
    <source>
        <strain evidence="5">BED1</strain>
    </source>
</reference>
<dbReference type="PANTHER" id="PTHR35897:SF1">
    <property type="entry name" value="METHYLTRANSFERASE AUSD"/>
    <property type="match status" value="1"/>
</dbReference>
<gene>
    <name evidence="5" type="ORF">L210DRAFT_2462049</name>
</gene>
<dbReference type="SUPFAM" id="SSF53335">
    <property type="entry name" value="S-adenosyl-L-methionine-dependent methyltransferases"/>
    <property type="match status" value="1"/>
</dbReference>
<dbReference type="InterPro" id="IPR029063">
    <property type="entry name" value="SAM-dependent_MTases_sf"/>
</dbReference>
<protein>
    <recommendedName>
        <fullName evidence="7">Methyltransferase domain-containing protein</fullName>
    </recommendedName>
</protein>
<evidence type="ECO:0000256" key="4">
    <source>
        <dbReference type="ARBA" id="ARBA00038314"/>
    </source>
</evidence>
<organism evidence="5 6">
    <name type="scientific">Boletus edulis BED1</name>
    <dbReference type="NCBI Taxonomy" id="1328754"/>
    <lineage>
        <taxon>Eukaryota</taxon>
        <taxon>Fungi</taxon>
        <taxon>Dikarya</taxon>
        <taxon>Basidiomycota</taxon>
        <taxon>Agaricomycotina</taxon>
        <taxon>Agaricomycetes</taxon>
        <taxon>Agaricomycetidae</taxon>
        <taxon>Boletales</taxon>
        <taxon>Boletineae</taxon>
        <taxon>Boletaceae</taxon>
        <taxon>Boletoideae</taxon>
        <taxon>Boletus</taxon>
    </lineage>
</organism>
<evidence type="ECO:0000313" key="6">
    <source>
        <dbReference type="Proteomes" id="UP001194468"/>
    </source>
</evidence>
<name>A0AAD4BPV5_BOLED</name>
<keyword evidence="2" id="KW-0808">Transferase</keyword>
<dbReference type="PANTHER" id="PTHR35897">
    <property type="entry name" value="METHYLTRANSFERASE AUSD"/>
    <property type="match status" value="1"/>
</dbReference>
<reference evidence="5" key="2">
    <citation type="journal article" date="2020" name="Nat. Commun.">
        <title>Large-scale genome sequencing of mycorrhizal fungi provides insights into the early evolution of symbiotic traits.</title>
        <authorList>
            <person name="Miyauchi S."/>
            <person name="Kiss E."/>
            <person name="Kuo A."/>
            <person name="Drula E."/>
            <person name="Kohler A."/>
            <person name="Sanchez-Garcia M."/>
            <person name="Morin E."/>
            <person name="Andreopoulos B."/>
            <person name="Barry K.W."/>
            <person name="Bonito G."/>
            <person name="Buee M."/>
            <person name="Carver A."/>
            <person name="Chen C."/>
            <person name="Cichocki N."/>
            <person name="Clum A."/>
            <person name="Culley D."/>
            <person name="Crous P.W."/>
            <person name="Fauchery L."/>
            <person name="Girlanda M."/>
            <person name="Hayes R.D."/>
            <person name="Keri Z."/>
            <person name="LaButti K."/>
            <person name="Lipzen A."/>
            <person name="Lombard V."/>
            <person name="Magnuson J."/>
            <person name="Maillard F."/>
            <person name="Murat C."/>
            <person name="Nolan M."/>
            <person name="Ohm R.A."/>
            <person name="Pangilinan J."/>
            <person name="Pereira M.F."/>
            <person name="Perotto S."/>
            <person name="Peter M."/>
            <person name="Pfister S."/>
            <person name="Riley R."/>
            <person name="Sitrit Y."/>
            <person name="Stielow J.B."/>
            <person name="Szollosi G."/>
            <person name="Zifcakova L."/>
            <person name="Stursova M."/>
            <person name="Spatafora J.W."/>
            <person name="Tedersoo L."/>
            <person name="Vaario L.M."/>
            <person name="Yamada A."/>
            <person name="Yan M."/>
            <person name="Wang P."/>
            <person name="Xu J."/>
            <person name="Bruns T."/>
            <person name="Baldrian P."/>
            <person name="Vilgalys R."/>
            <person name="Dunand C."/>
            <person name="Henrissat B."/>
            <person name="Grigoriev I.V."/>
            <person name="Hibbett D."/>
            <person name="Nagy L.G."/>
            <person name="Martin F.M."/>
        </authorList>
    </citation>
    <scope>NUCLEOTIDE SEQUENCE</scope>
    <source>
        <strain evidence="5">BED1</strain>
    </source>
</reference>
<comment type="pathway">
    <text evidence="1">Secondary metabolite biosynthesis.</text>
</comment>
<keyword evidence="3" id="KW-0949">S-adenosyl-L-methionine</keyword>
<evidence type="ECO:0000313" key="5">
    <source>
        <dbReference type="EMBL" id="KAF8436614.1"/>
    </source>
</evidence>
<proteinExistence type="inferred from homology"/>
<evidence type="ECO:0008006" key="7">
    <source>
        <dbReference type="Google" id="ProtNLM"/>
    </source>
</evidence>